<keyword evidence="1" id="KW-0732">Signal</keyword>
<comment type="caution">
    <text evidence="2">The sequence shown here is derived from an EMBL/GenBank/DDBJ whole genome shotgun (WGS) entry which is preliminary data.</text>
</comment>
<feature type="signal peptide" evidence="1">
    <location>
        <begin position="1"/>
        <end position="37"/>
    </location>
</feature>
<proteinExistence type="predicted"/>
<evidence type="ECO:0000313" key="2">
    <source>
        <dbReference type="EMBL" id="GAA2132245.1"/>
    </source>
</evidence>
<evidence type="ECO:0000256" key="1">
    <source>
        <dbReference type="SAM" id="SignalP"/>
    </source>
</evidence>
<accession>A0ABP5KGS6</accession>
<keyword evidence="3" id="KW-1185">Reference proteome</keyword>
<gene>
    <name evidence="2" type="ORF">GCM10009760_07010</name>
</gene>
<feature type="chain" id="PRO_5046454130" evidence="1">
    <location>
        <begin position="38"/>
        <end position="218"/>
    </location>
</feature>
<reference evidence="3" key="1">
    <citation type="journal article" date="2019" name="Int. J. Syst. Evol. Microbiol.">
        <title>The Global Catalogue of Microorganisms (GCM) 10K type strain sequencing project: providing services to taxonomists for standard genome sequencing and annotation.</title>
        <authorList>
            <consortium name="The Broad Institute Genomics Platform"/>
            <consortium name="The Broad Institute Genome Sequencing Center for Infectious Disease"/>
            <person name="Wu L."/>
            <person name="Ma J."/>
        </authorList>
    </citation>
    <scope>NUCLEOTIDE SEQUENCE [LARGE SCALE GENOMIC DNA]</scope>
    <source>
        <strain evidence="3">JCM 14560</strain>
    </source>
</reference>
<dbReference type="Proteomes" id="UP001422759">
    <property type="component" value="Unassembled WGS sequence"/>
</dbReference>
<dbReference type="InterPro" id="IPR046198">
    <property type="entry name" value="DUF6230"/>
</dbReference>
<sequence>MSQTYGKTSWKRFALVMVPSIAATAAIGVGLASSALAASFSVSGMKFKVTADDLDGTNFAQYGDVVSGSGAAHPVAISAFDTASIQHLCQSVPIPVPGLGTYILKLHAGNGATDPVTATNLMIGLDSLNADAQFDNGLKTDDPNYNKVNGINIGQDAATLPGHAQGMSSMFGQSAPHAHLTNVQQTAWSTSAGTFKLPGLHLTVTSAAAPGDDAKECY</sequence>
<organism evidence="2 3">
    <name type="scientific">Kitasatospora kazusensis</name>
    <dbReference type="NCBI Taxonomy" id="407974"/>
    <lineage>
        <taxon>Bacteria</taxon>
        <taxon>Bacillati</taxon>
        <taxon>Actinomycetota</taxon>
        <taxon>Actinomycetes</taxon>
        <taxon>Kitasatosporales</taxon>
        <taxon>Streptomycetaceae</taxon>
        <taxon>Kitasatospora</taxon>
    </lineage>
</organism>
<name>A0ABP5KGS6_9ACTN</name>
<dbReference type="RefSeq" id="WP_344460479.1">
    <property type="nucleotide sequence ID" value="NZ_BAAANT010000002.1"/>
</dbReference>
<dbReference type="Pfam" id="PF19741">
    <property type="entry name" value="DUF6230"/>
    <property type="match status" value="1"/>
</dbReference>
<evidence type="ECO:0000313" key="3">
    <source>
        <dbReference type="Proteomes" id="UP001422759"/>
    </source>
</evidence>
<dbReference type="EMBL" id="BAAANT010000002">
    <property type="protein sequence ID" value="GAA2132245.1"/>
    <property type="molecule type" value="Genomic_DNA"/>
</dbReference>
<protein>
    <submittedName>
        <fullName evidence="2">DUF6230 family protein</fullName>
    </submittedName>
</protein>